<organism evidence="4 5">
    <name type="scientific">Trifolium subterraneum</name>
    <name type="common">Subterranean clover</name>
    <dbReference type="NCBI Taxonomy" id="3900"/>
    <lineage>
        <taxon>Eukaryota</taxon>
        <taxon>Viridiplantae</taxon>
        <taxon>Streptophyta</taxon>
        <taxon>Embryophyta</taxon>
        <taxon>Tracheophyta</taxon>
        <taxon>Spermatophyta</taxon>
        <taxon>Magnoliopsida</taxon>
        <taxon>eudicotyledons</taxon>
        <taxon>Gunneridae</taxon>
        <taxon>Pentapetalae</taxon>
        <taxon>rosids</taxon>
        <taxon>fabids</taxon>
        <taxon>Fabales</taxon>
        <taxon>Fabaceae</taxon>
        <taxon>Papilionoideae</taxon>
        <taxon>50 kb inversion clade</taxon>
        <taxon>NPAAA clade</taxon>
        <taxon>Hologalegina</taxon>
        <taxon>IRL clade</taxon>
        <taxon>Trifolieae</taxon>
        <taxon>Trifolium</taxon>
    </lineage>
</organism>
<evidence type="ECO:0000259" key="3">
    <source>
        <dbReference type="PROSITE" id="PS50102"/>
    </source>
</evidence>
<keyword evidence="1" id="KW-0694">RNA-binding</keyword>
<reference evidence="5" key="1">
    <citation type="journal article" date="2017" name="Front. Plant Sci.">
        <title>Climate Clever Clovers: New Paradigm to Reduce the Environmental Footprint of Ruminants by Breeding Low Methanogenic Forages Utilizing Haplotype Variation.</title>
        <authorList>
            <person name="Kaur P."/>
            <person name="Appels R."/>
            <person name="Bayer P.E."/>
            <person name="Keeble-Gagnere G."/>
            <person name="Wang J."/>
            <person name="Hirakawa H."/>
            <person name="Shirasawa K."/>
            <person name="Vercoe P."/>
            <person name="Stefanova K."/>
            <person name="Durmic Z."/>
            <person name="Nichols P."/>
            <person name="Revell C."/>
            <person name="Isobe S.N."/>
            <person name="Edwards D."/>
            <person name="Erskine W."/>
        </authorList>
    </citation>
    <scope>NUCLEOTIDE SEQUENCE [LARGE SCALE GENOMIC DNA]</scope>
    <source>
        <strain evidence="5">cv. Daliak</strain>
    </source>
</reference>
<evidence type="ECO:0000313" key="4">
    <source>
        <dbReference type="EMBL" id="GAU51063.1"/>
    </source>
</evidence>
<name>A0A2Z6P884_TRISU</name>
<gene>
    <name evidence="4" type="ORF">TSUD_300050</name>
</gene>
<dbReference type="SUPFAM" id="SSF54928">
    <property type="entry name" value="RNA-binding domain, RBD"/>
    <property type="match status" value="1"/>
</dbReference>
<dbReference type="Gene3D" id="3.30.70.330">
    <property type="match status" value="1"/>
</dbReference>
<feature type="compositionally biased region" description="Polar residues" evidence="2">
    <location>
        <begin position="408"/>
        <end position="422"/>
    </location>
</feature>
<feature type="compositionally biased region" description="Basic and acidic residues" evidence="2">
    <location>
        <begin position="360"/>
        <end position="374"/>
    </location>
</feature>
<dbReference type="EMBL" id="DF974961">
    <property type="protein sequence ID" value="GAU51063.1"/>
    <property type="molecule type" value="Genomic_DNA"/>
</dbReference>
<feature type="region of interest" description="Disordered" evidence="2">
    <location>
        <begin position="1"/>
        <end position="37"/>
    </location>
</feature>
<feature type="compositionally biased region" description="Basic residues" evidence="2">
    <location>
        <begin position="392"/>
        <end position="405"/>
    </location>
</feature>
<dbReference type="InterPro" id="IPR000504">
    <property type="entry name" value="RRM_dom"/>
</dbReference>
<feature type="compositionally biased region" description="Basic and acidic residues" evidence="2">
    <location>
        <begin position="461"/>
        <end position="471"/>
    </location>
</feature>
<sequence length="482" mass="56326">MRDDKINQESNNQEVQDGEWTTVARRRRRDDMHGKDKTDKRTQLTSFYFMNFLDEVSIQDIRLRFSKFGDVDNISIHAKKNKFGKHFGFVRYKGFTEARDTEEKLRDVWFGTYKVWANVARFEKEGGSYRNFNRENQRSFSERGTTTGKDLKHKEALEKPRKTWKGRLRDEKGKRDWRGLTLETLEEDRAWAKKGLVGIVNHVDDVPSLQQKILDVGISTVKIIPMGGGKVFIHPVEDGDLRELIKDADEFFNLWFVKIKEWKPKETTLDRAVWIRVYGVPIHASKEEYFKLMVESLGEVIIVDEETYHKRRFDYARVLIRTLSSLYINQIDKVKIDESFFVIRILEESDTIIPIVSSNDLEKGEGHGSETDREKKRRRRVIPKMKDLARAQAKRLKMKKRKRSKMSTTDNGYTAPSESLNQEYPDAVSSNVWNYGSKEGVNFNADEGEAVNELEKIEFRDRAKSNNRDEIGNQSVGVERSS</sequence>
<accession>A0A2Z6P884</accession>
<protein>
    <recommendedName>
        <fullName evidence="3">RRM domain-containing protein</fullName>
    </recommendedName>
</protein>
<dbReference type="InterPro" id="IPR012677">
    <property type="entry name" value="Nucleotide-bd_a/b_plait_sf"/>
</dbReference>
<evidence type="ECO:0000313" key="5">
    <source>
        <dbReference type="Proteomes" id="UP000242715"/>
    </source>
</evidence>
<evidence type="ECO:0000256" key="1">
    <source>
        <dbReference type="PROSITE-ProRule" id="PRU00176"/>
    </source>
</evidence>
<feature type="region of interest" description="Disordered" evidence="2">
    <location>
        <begin position="461"/>
        <end position="482"/>
    </location>
</feature>
<dbReference type="PANTHER" id="PTHR34427">
    <property type="entry name" value="DUF4283 DOMAIN PROTEIN"/>
    <property type="match status" value="1"/>
</dbReference>
<feature type="region of interest" description="Disordered" evidence="2">
    <location>
        <begin position="359"/>
        <end position="422"/>
    </location>
</feature>
<dbReference type="PROSITE" id="PS50102">
    <property type="entry name" value="RRM"/>
    <property type="match status" value="1"/>
</dbReference>
<evidence type="ECO:0000256" key="2">
    <source>
        <dbReference type="SAM" id="MobiDB-lite"/>
    </source>
</evidence>
<dbReference type="AlphaFoldDB" id="A0A2Z6P884"/>
<dbReference type="Proteomes" id="UP000242715">
    <property type="component" value="Unassembled WGS sequence"/>
</dbReference>
<keyword evidence="5" id="KW-1185">Reference proteome</keyword>
<dbReference type="PANTHER" id="PTHR34427:SF5">
    <property type="entry name" value="DUF4283 DOMAIN-CONTAINING PROTEIN"/>
    <property type="match status" value="1"/>
</dbReference>
<proteinExistence type="predicted"/>
<dbReference type="InterPro" id="IPR035979">
    <property type="entry name" value="RBD_domain_sf"/>
</dbReference>
<dbReference type="GO" id="GO:0003723">
    <property type="term" value="F:RNA binding"/>
    <property type="evidence" value="ECO:0007669"/>
    <property type="project" value="UniProtKB-UniRule"/>
</dbReference>
<feature type="domain" description="RRM" evidence="3">
    <location>
        <begin position="45"/>
        <end position="122"/>
    </location>
</feature>
<dbReference type="Pfam" id="PF00076">
    <property type="entry name" value="RRM_1"/>
    <property type="match status" value="1"/>
</dbReference>
<dbReference type="OrthoDB" id="1750209at2759"/>